<evidence type="ECO:0000313" key="2">
    <source>
        <dbReference type="Proteomes" id="UP000094197"/>
    </source>
</evidence>
<evidence type="ECO:0000313" key="1">
    <source>
        <dbReference type="EMBL" id="AOP35953.1"/>
    </source>
</evidence>
<evidence type="ECO:0008006" key="3">
    <source>
        <dbReference type="Google" id="ProtNLM"/>
    </source>
</evidence>
<dbReference type="Proteomes" id="UP000094197">
    <property type="component" value="Chromosome 1"/>
</dbReference>
<dbReference type="OrthoDB" id="327981at2"/>
<proteinExistence type="predicted"/>
<dbReference type="InterPro" id="IPR011458">
    <property type="entry name" value="DUF1564"/>
</dbReference>
<name>A0A1D7V295_9LEPT</name>
<dbReference type="AlphaFoldDB" id="A0A1D7V295"/>
<dbReference type="KEGG" id="laj:A0128_06420"/>
<protein>
    <recommendedName>
        <fullName evidence="3">DUF1564 domain-containing protein</fullName>
    </recommendedName>
</protein>
<reference evidence="1 2" key="1">
    <citation type="submission" date="2016-04" db="EMBL/GenBank/DDBJ databases">
        <title>Complete genome seqeunce of Leptospira alstonii serovar Room22.</title>
        <authorList>
            <person name="Nally J.E."/>
            <person name="Bayles D.O."/>
            <person name="Hurley D."/>
            <person name="Fanning S."/>
            <person name="McMahon B.J."/>
            <person name="Arent Z."/>
        </authorList>
    </citation>
    <scope>NUCLEOTIDE SEQUENCE [LARGE SCALE GENOMIC DNA]</scope>
    <source>
        <strain evidence="1 2">GWTS #1</strain>
    </source>
</reference>
<keyword evidence="2" id="KW-1185">Reference proteome</keyword>
<dbReference type="EMBL" id="CP015217">
    <property type="protein sequence ID" value="AOP35953.1"/>
    <property type="molecule type" value="Genomic_DNA"/>
</dbReference>
<accession>A0A1D7V295</accession>
<organism evidence="1 2">
    <name type="scientific">Leptospira tipperaryensis</name>
    <dbReference type="NCBI Taxonomy" id="2564040"/>
    <lineage>
        <taxon>Bacteria</taxon>
        <taxon>Pseudomonadati</taxon>
        <taxon>Spirochaetota</taxon>
        <taxon>Spirochaetia</taxon>
        <taxon>Leptospirales</taxon>
        <taxon>Leptospiraceae</taxon>
        <taxon>Leptospira</taxon>
    </lineage>
</organism>
<dbReference type="Pfam" id="PF07600">
    <property type="entry name" value="DUF1564"/>
    <property type="match status" value="1"/>
</dbReference>
<gene>
    <name evidence="1" type="ORF">A0128_06420</name>
</gene>
<sequence>MRVSALWSGVASCEIRRKGHLCSLLIPEYFVRRKGVKARFLRSSLSVLLLRFDEVLIRKRFLGKRLVYAKYQEENLNLKKMNFRPFEEDWVKLGILAWGLGISRCLLFSILLELDCDPKVNREIKSNGVPTILSITRKLIFIKREVHSQIRKSRAHPS</sequence>
<dbReference type="RefSeq" id="WP_069609164.1">
    <property type="nucleotide sequence ID" value="NZ_CP015217.1"/>
</dbReference>